<name>A0A6G5AGY2_RHIMP</name>
<proteinExistence type="predicted"/>
<evidence type="ECO:0000256" key="1">
    <source>
        <dbReference type="SAM" id="Phobius"/>
    </source>
</evidence>
<feature type="transmembrane region" description="Helical" evidence="1">
    <location>
        <begin position="60"/>
        <end position="83"/>
    </location>
</feature>
<protein>
    <submittedName>
        <fullName evidence="2">Uncharacterized protein</fullName>
    </submittedName>
</protein>
<dbReference type="EMBL" id="GIKN01007250">
    <property type="protein sequence ID" value="NIE49523.1"/>
    <property type="molecule type" value="Transcribed_RNA"/>
</dbReference>
<keyword evidence="1" id="KW-0812">Transmembrane</keyword>
<sequence length="109" mass="12372">MQEKSCCAYGLVLDICVKVKSPEKKGTARGQRYDAARNCVVICYIYYVLRVSSVWMCTRVVMCAVLLMDVYSPIVLCLANMYAMKIHEELEFSFLFENASSFTNGITLL</sequence>
<reference evidence="2" key="1">
    <citation type="submission" date="2020-03" db="EMBL/GenBank/DDBJ databases">
        <title>A transcriptome and proteome of the tick Rhipicephalus microplus shaped by the genetic composition of its hosts and developmental stage.</title>
        <authorList>
            <person name="Garcia G.R."/>
            <person name="Ribeiro J.M.C."/>
            <person name="Maruyama S.R."/>
            <person name="Gardinasse L.G."/>
            <person name="Nelson K."/>
            <person name="Ferreira B.R."/>
            <person name="Andrade T.G."/>
            <person name="Santos I.K.F.M."/>
        </authorList>
    </citation>
    <scope>NUCLEOTIDE SEQUENCE</scope>
    <source>
        <strain evidence="2">NSGR</strain>
        <tissue evidence="2">Salivary glands</tissue>
    </source>
</reference>
<keyword evidence="1" id="KW-1133">Transmembrane helix</keyword>
<keyword evidence="1" id="KW-0472">Membrane</keyword>
<organism evidence="2">
    <name type="scientific">Rhipicephalus microplus</name>
    <name type="common">Cattle tick</name>
    <name type="synonym">Boophilus microplus</name>
    <dbReference type="NCBI Taxonomy" id="6941"/>
    <lineage>
        <taxon>Eukaryota</taxon>
        <taxon>Metazoa</taxon>
        <taxon>Ecdysozoa</taxon>
        <taxon>Arthropoda</taxon>
        <taxon>Chelicerata</taxon>
        <taxon>Arachnida</taxon>
        <taxon>Acari</taxon>
        <taxon>Parasitiformes</taxon>
        <taxon>Ixodida</taxon>
        <taxon>Ixodoidea</taxon>
        <taxon>Ixodidae</taxon>
        <taxon>Rhipicephalinae</taxon>
        <taxon>Rhipicephalus</taxon>
        <taxon>Boophilus</taxon>
    </lineage>
</organism>
<accession>A0A6G5AGY2</accession>
<dbReference type="AlphaFoldDB" id="A0A6G5AGY2"/>
<evidence type="ECO:0000313" key="2">
    <source>
        <dbReference type="EMBL" id="NIE49523.1"/>
    </source>
</evidence>